<dbReference type="InterPro" id="IPR006683">
    <property type="entry name" value="Thioestr_dom"/>
</dbReference>
<gene>
    <name evidence="3" type="ORF">FF36_05416</name>
</gene>
<feature type="compositionally biased region" description="Low complexity" evidence="1">
    <location>
        <begin position="182"/>
        <end position="194"/>
    </location>
</feature>
<protein>
    <submittedName>
        <fullName evidence="3">Thioesterase superfamily enzyme</fullName>
    </submittedName>
</protein>
<organism evidence="3 4">
    <name type="scientific">Frankia torreyi</name>
    <dbReference type="NCBI Taxonomy" id="1856"/>
    <lineage>
        <taxon>Bacteria</taxon>
        <taxon>Bacillati</taxon>
        <taxon>Actinomycetota</taxon>
        <taxon>Actinomycetes</taxon>
        <taxon>Frankiales</taxon>
        <taxon>Frankiaceae</taxon>
        <taxon>Frankia</taxon>
    </lineage>
</organism>
<name>A0A0D8B883_9ACTN</name>
<evidence type="ECO:0000313" key="3">
    <source>
        <dbReference type="EMBL" id="KJE20295.1"/>
    </source>
</evidence>
<dbReference type="Gene3D" id="3.10.129.10">
    <property type="entry name" value="Hotdog Thioesterase"/>
    <property type="match status" value="1"/>
</dbReference>
<dbReference type="Pfam" id="PF03061">
    <property type="entry name" value="4HBT"/>
    <property type="match status" value="1"/>
</dbReference>
<comment type="caution">
    <text evidence="3">The sequence shown here is derived from an EMBL/GenBank/DDBJ whole genome shotgun (WGS) entry which is preliminary data.</text>
</comment>
<sequence>MTAPELPWAVLADYRCFGCSPHNPHGLALEFAEHPEGLQTTFDLGRSYESYPGVVHGGLLGVVCDETMGNLIVVRTGLVAFTVSMRTRYLAPVATGRSYTCVARLGAGSAGGAGGAGGAAGSPLISATAEIIDADGVGVVSASATYRNVPFGTARERIALTNPEADRLHQALSPTPAPLPTPALSTAPAPSSTPDGPVPVEETL</sequence>
<reference evidence="4" key="1">
    <citation type="submission" date="2015-02" db="EMBL/GenBank/DDBJ databases">
        <title>Draft Genome of Frankia sp. CpI1-S.</title>
        <authorList>
            <person name="Oshone R.T."/>
            <person name="Ngom M."/>
            <person name="Ghodhbane-Gtari F."/>
            <person name="Gtari M."/>
            <person name="Morris K."/>
            <person name="Thomas K."/>
            <person name="Sen A."/>
            <person name="Tisa L.S."/>
        </authorList>
    </citation>
    <scope>NUCLEOTIDE SEQUENCE [LARGE SCALE GENOMIC DNA]</scope>
    <source>
        <strain evidence="4">CpI1-S</strain>
    </source>
</reference>
<feature type="domain" description="Thioesterase" evidence="2">
    <location>
        <begin position="53"/>
        <end position="105"/>
    </location>
</feature>
<reference evidence="3 4" key="2">
    <citation type="journal article" date="2016" name="Genome Announc.">
        <title>Permanent Draft Genome Sequences for Two Variants of Frankia sp. Strain CpI1, the First Frankia Strain Isolated from Root Nodules of Comptonia peregrina.</title>
        <authorList>
            <person name="Oshone R."/>
            <person name="Hurst S.G.IV."/>
            <person name="Abebe-Akele F."/>
            <person name="Simpson S."/>
            <person name="Morris K."/>
            <person name="Thomas W.K."/>
            <person name="Tisa L.S."/>
        </authorList>
    </citation>
    <scope>NUCLEOTIDE SEQUENCE [LARGE SCALE GENOMIC DNA]</scope>
    <source>
        <strain evidence="4">CpI1-S</strain>
    </source>
</reference>
<evidence type="ECO:0000256" key="1">
    <source>
        <dbReference type="SAM" id="MobiDB-lite"/>
    </source>
</evidence>
<dbReference type="RefSeq" id="WP_044887890.1">
    <property type="nucleotide sequence ID" value="NZ_JYFN01000064.1"/>
</dbReference>
<dbReference type="SUPFAM" id="SSF54637">
    <property type="entry name" value="Thioesterase/thiol ester dehydrase-isomerase"/>
    <property type="match status" value="1"/>
</dbReference>
<proteinExistence type="predicted"/>
<dbReference type="InterPro" id="IPR029069">
    <property type="entry name" value="HotDog_dom_sf"/>
</dbReference>
<dbReference type="AlphaFoldDB" id="A0A0D8B883"/>
<keyword evidence="4" id="KW-1185">Reference proteome</keyword>
<dbReference type="Proteomes" id="UP000032545">
    <property type="component" value="Unassembled WGS sequence"/>
</dbReference>
<dbReference type="EMBL" id="JYFN01000064">
    <property type="protein sequence ID" value="KJE20295.1"/>
    <property type="molecule type" value="Genomic_DNA"/>
</dbReference>
<dbReference type="OrthoDB" id="5505920at2"/>
<feature type="region of interest" description="Disordered" evidence="1">
    <location>
        <begin position="162"/>
        <end position="204"/>
    </location>
</feature>
<dbReference type="CDD" id="cd03443">
    <property type="entry name" value="PaaI_thioesterase"/>
    <property type="match status" value="1"/>
</dbReference>
<accession>A0A0D8B883</accession>
<evidence type="ECO:0000259" key="2">
    <source>
        <dbReference type="Pfam" id="PF03061"/>
    </source>
</evidence>
<evidence type="ECO:0000313" key="4">
    <source>
        <dbReference type="Proteomes" id="UP000032545"/>
    </source>
</evidence>
<dbReference type="PATRIC" id="fig|1502723.3.peg.5831"/>